<organism evidence="1 2">
    <name type="scientific">Caloranaerobacter azorensis H53214</name>
    <dbReference type="NCBI Taxonomy" id="1156417"/>
    <lineage>
        <taxon>Bacteria</taxon>
        <taxon>Bacillati</taxon>
        <taxon>Bacillota</taxon>
        <taxon>Tissierellia</taxon>
        <taxon>Tissierellales</taxon>
        <taxon>Thermohalobacteraceae</taxon>
        <taxon>Caloranaerobacter</taxon>
    </lineage>
</organism>
<accession>A0A096BH28</accession>
<comment type="caution">
    <text evidence="1">The sequence shown here is derived from an EMBL/GenBank/DDBJ whole genome shotgun (WGS) entry which is preliminary data.</text>
</comment>
<dbReference type="RefSeq" id="WP_035163722.1">
    <property type="nucleotide sequence ID" value="NZ_AZTB01000036.1"/>
</dbReference>
<name>A0A096BH28_9FIRM</name>
<sequence>MECFNCGNCKLNESTYYCIAKGEIVINSNYKPQEKVRSGWKKGNKDYEIHRRKSKKEVEV</sequence>
<dbReference type="AlphaFoldDB" id="A0A096BH28"/>
<proteinExistence type="predicted"/>
<protein>
    <submittedName>
        <fullName evidence="1">Uncharacterized protein</fullName>
    </submittedName>
</protein>
<evidence type="ECO:0000313" key="1">
    <source>
        <dbReference type="EMBL" id="KGG80187.1"/>
    </source>
</evidence>
<reference evidence="1 2" key="1">
    <citation type="submission" date="2013-12" db="EMBL/GenBank/DDBJ databases">
        <title>Draft genome sequence of Caloranaerobacter sp. H53214.</title>
        <authorList>
            <person name="Jiang L.J."/>
            <person name="Shao Z.Z."/>
            <person name="Long M.N."/>
        </authorList>
    </citation>
    <scope>NUCLEOTIDE SEQUENCE [LARGE SCALE GENOMIC DNA]</scope>
    <source>
        <strain evidence="1 2">H53214</strain>
    </source>
</reference>
<dbReference type="Proteomes" id="UP000029622">
    <property type="component" value="Unassembled WGS sequence"/>
</dbReference>
<gene>
    <name evidence="1" type="ORF">Y919_07735</name>
</gene>
<evidence type="ECO:0000313" key="2">
    <source>
        <dbReference type="Proteomes" id="UP000029622"/>
    </source>
</evidence>
<dbReference type="STRING" id="1156417.Y919_07735"/>
<dbReference type="EMBL" id="AZTB01000036">
    <property type="protein sequence ID" value="KGG80187.1"/>
    <property type="molecule type" value="Genomic_DNA"/>
</dbReference>